<gene>
    <name evidence="14" type="primary">Gtf3c2</name>
    <name evidence="14" type="ORF">GTO95_0012647</name>
</gene>
<dbReference type="Pfam" id="PF00400">
    <property type="entry name" value="WD40"/>
    <property type="match status" value="1"/>
</dbReference>
<keyword evidence="3 12" id="KW-0853">WD repeat</keyword>
<feature type="non-terminal residue" evidence="14">
    <location>
        <position position="1"/>
    </location>
</feature>
<feature type="compositionally biased region" description="Polar residues" evidence="13">
    <location>
        <begin position="110"/>
        <end position="134"/>
    </location>
</feature>
<evidence type="ECO:0000256" key="7">
    <source>
        <dbReference type="ARBA" id="ARBA00053668"/>
    </source>
</evidence>
<dbReference type="FunFam" id="2.130.10.10:FF:000311">
    <property type="entry name" value="general transcription factor 3C polypeptide 2"/>
    <property type="match status" value="1"/>
</dbReference>
<name>A0A8J7PDN5_ATRSP</name>
<feature type="compositionally biased region" description="Basic residues" evidence="13">
    <location>
        <begin position="63"/>
        <end position="72"/>
    </location>
</feature>
<keyword evidence="2" id="KW-0597">Phosphoprotein</keyword>
<keyword evidence="5" id="KW-0804">Transcription</keyword>
<comment type="caution">
    <text evidence="14">The sequence shown here is derived from an EMBL/GenBank/DDBJ whole genome shotgun (WGS) entry which is preliminary data.</text>
</comment>
<accession>A0A8J7PDN5</accession>
<evidence type="ECO:0000256" key="1">
    <source>
        <dbReference type="ARBA" id="ARBA00004123"/>
    </source>
</evidence>
<dbReference type="InterPro" id="IPR052416">
    <property type="entry name" value="GTF3C_component"/>
</dbReference>
<keyword evidence="15" id="KW-1185">Reference proteome</keyword>
<keyword evidence="4" id="KW-0677">Repeat</keyword>
<evidence type="ECO:0000256" key="5">
    <source>
        <dbReference type="ARBA" id="ARBA00023163"/>
    </source>
</evidence>
<evidence type="ECO:0000256" key="6">
    <source>
        <dbReference type="ARBA" id="ARBA00023242"/>
    </source>
</evidence>
<dbReference type="PANTHER" id="PTHR15052">
    <property type="entry name" value="RNA POLYMERASE III TRANSCRIPTION INITIATION FACTOR COMPLEX SUBUNIT"/>
    <property type="match status" value="1"/>
</dbReference>
<dbReference type="Proteomes" id="UP000736164">
    <property type="component" value="Unassembled WGS sequence"/>
</dbReference>
<dbReference type="GO" id="GO:0005634">
    <property type="term" value="C:nucleus"/>
    <property type="evidence" value="ECO:0007669"/>
    <property type="project" value="UniProtKB-SubCell"/>
</dbReference>
<dbReference type="PROSITE" id="PS50294">
    <property type="entry name" value="WD_REPEATS_REGION"/>
    <property type="match status" value="1"/>
</dbReference>
<feature type="non-terminal residue" evidence="14">
    <location>
        <position position="987"/>
    </location>
</feature>
<sequence length="987" mass="110072">MAASVQECSGEDMGVPSDPKVQGLATTEHTEQASAEGPDQNNRPLETKRDNSAPEEHVNPGAKSKKKERMLKKVTTVNQLLKENGTETSAQSHEDTANGSVMDLALGCSAQHQNTEEGPSQLEETPQTLPSVSENMLPAPRQRNKLGRSRKNPTPKKLQTEPQPSDPGPDESEMADQTQTPPPKVYKKRGRKSKAELLAAKLEKGLTGTPEPVDKKNAEKTLIQEEETTSGGRPKRRAAKAGLSTQPRGAPIVKVSPKEQLILNVDSALLYLHNLAEEMGATPHSSAPGRATAKTEPGSEQTRKSGKGRKRKKLEDDSSDDVSKDADFVLSEAAEETDSEDAVASCSDSDADVQDLRNKACSTPSTPHARSKFVGMAANGLPNNIMGPVWICTHLTKEFREEHHSSWVFPEWIPSVKDWNFLSSRDAEKYLPKEEQSVPFRINREGYKEDPGLHTIRRFDSLSSHLERWDSMFFVGGPVWSMEWCPCPEGAAASQYAAIFCNRDMDKRHRIVETHAEPALLQIWEVGDLQHDTCPSTKPSFAYGIALDYGCIWDMKWCPSGTWELPSSIRKVPQMPRLGLLAAAFSNGTIAVFSLPHTEALVNYKRTQCKDFTAMLYIVQCAAVLKVGSIHASSNSHCGQCFCLDWLPMKPHNILAAGFYDGSVAFWNLATKSLLQRVRVGNDRLTLYPYHCFIAHDHAVRAVNWCKVSSNFIVTASEDRKVKFWDLRRPYEPLNVFKRYLTTEISWLLYWCGVCVAQENCYTTYGMNGVHYIDAGYTGSKPYFVAPRRGTVWSISGSDWLNTCVTTDSTGELLMMLLADMSQNPYIKRPMDRRFVCPFFIFSYFVYASLRHTEKPLRSTTCCSVIPICLNLYFQRTFKNASSREPMKHMQATETKGALALDRMPLDALYKARFNPNLGAHGWVLSAGQSGIVRAHCLRGMNSPVITKLVRESQAQFNAMYQPQGDTANEFIVTAVQHRVEAIVEVQ</sequence>
<evidence type="ECO:0000256" key="9">
    <source>
        <dbReference type="ARBA" id="ARBA00069550"/>
    </source>
</evidence>
<dbReference type="SMART" id="SM00320">
    <property type="entry name" value="WD40"/>
    <property type="match status" value="3"/>
</dbReference>
<comment type="subcellular location">
    <subcellularLocation>
        <location evidence="1">Nucleus</location>
    </subcellularLocation>
</comment>
<feature type="compositionally biased region" description="Basic and acidic residues" evidence="13">
    <location>
        <begin position="45"/>
        <end position="58"/>
    </location>
</feature>
<evidence type="ECO:0000256" key="2">
    <source>
        <dbReference type="ARBA" id="ARBA00022553"/>
    </source>
</evidence>
<feature type="repeat" description="WD" evidence="12">
    <location>
        <begin position="693"/>
        <end position="728"/>
    </location>
</feature>
<feature type="compositionally biased region" description="Polar residues" evidence="13">
    <location>
        <begin position="75"/>
        <end position="91"/>
    </location>
</feature>
<reference evidence="14" key="1">
    <citation type="journal article" date="2021" name="Cell">
        <title>Tracing the genetic footprints of vertebrate landing in non-teleost ray-finned fishes.</title>
        <authorList>
            <person name="Bi X."/>
            <person name="Wang K."/>
            <person name="Yang L."/>
            <person name="Pan H."/>
            <person name="Jiang H."/>
            <person name="Wei Q."/>
            <person name="Fang M."/>
            <person name="Yu H."/>
            <person name="Zhu C."/>
            <person name="Cai Y."/>
            <person name="He Y."/>
            <person name="Gan X."/>
            <person name="Zeng H."/>
            <person name="Yu D."/>
            <person name="Zhu Y."/>
            <person name="Jiang H."/>
            <person name="Qiu Q."/>
            <person name="Yang H."/>
            <person name="Zhang Y.E."/>
            <person name="Wang W."/>
            <person name="Zhu M."/>
            <person name="He S."/>
            <person name="Zhang G."/>
        </authorList>
    </citation>
    <scope>NUCLEOTIDE SEQUENCE</scope>
    <source>
        <strain evidence="14">Allg_001</strain>
    </source>
</reference>
<dbReference type="PANTHER" id="PTHR15052:SF2">
    <property type="entry name" value="GENERAL TRANSCRIPTION FACTOR 3C POLYPEPTIDE 2"/>
    <property type="match status" value="1"/>
</dbReference>
<dbReference type="GO" id="GO:0000127">
    <property type="term" value="C:transcription factor TFIIIC complex"/>
    <property type="evidence" value="ECO:0007669"/>
    <property type="project" value="TreeGrafter"/>
</dbReference>
<dbReference type="PROSITE" id="PS00678">
    <property type="entry name" value="WD_REPEATS_1"/>
    <property type="match status" value="1"/>
</dbReference>
<feature type="compositionally biased region" description="Basic and acidic residues" evidence="13">
    <location>
        <begin position="313"/>
        <end position="325"/>
    </location>
</feature>
<evidence type="ECO:0000313" key="14">
    <source>
        <dbReference type="EMBL" id="MBN3325650.1"/>
    </source>
</evidence>
<dbReference type="EMBL" id="JAAWVO010076479">
    <property type="protein sequence ID" value="MBN3325650.1"/>
    <property type="molecule type" value="Genomic_DNA"/>
</dbReference>
<evidence type="ECO:0000256" key="4">
    <source>
        <dbReference type="ARBA" id="ARBA00022737"/>
    </source>
</evidence>
<evidence type="ECO:0000256" key="10">
    <source>
        <dbReference type="ARBA" id="ARBA00077594"/>
    </source>
</evidence>
<feature type="region of interest" description="Disordered" evidence="13">
    <location>
        <begin position="281"/>
        <end position="325"/>
    </location>
</feature>
<evidence type="ECO:0000256" key="13">
    <source>
        <dbReference type="SAM" id="MobiDB-lite"/>
    </source>
</evidence>
<dbReference type="AlphaFoldDB" id="A0A8J7PDN5"/>
<evidence type="ECO:0000256" key="8">
    <source>
        <dbReference type="ARBA" id="ARBA00063334"/>
    </source>
</evidence>
<dbReference type="InterPro" id="IPR015943">
    <property type="entry name" value="WD40/YVTN_repeat-like_dom_sf"/>
</dbReference>
<comment type="function">
    <text evidence="7">Required for RNA polymerase III-mediated transcription. Component of TFIIIC that initiates transcription complex assembly on tRNA and is required for transcription of 5S rRNA and other stable nuclear and cytoplasmic RNAs. May play a direct role in stabilizing interactions of TFIIIC2 with TFIIIC1.</text>
</comment>
<keyword evidence="6" id="KW-0539">Nucleus</keyword>
<dbReference type="PROSITE" id="PS50082">
    <property type="entry name" value="WD_REPEATS_2"/>
    <property type="match status" value="1"/>
</dbReference>
<dbReference type="Gene3D" id="2.130.10.10">
    <property type="entry name" value="YVTN repeat-like/Quinoprotein amine dehydrogenase"/>
    <property type="match status" value="1"/>
</dbReference>
<dbReference type="InterPro" id="IPR019775">
    <property type="entry name" value="WD40_repeat_CS"/>
</dbReference>
<proteinExistence type="predicted"/>
<evidence type="ECO:0000256" key="3">
    <source>
        <dbReference type="ARBA" id="ARBA00022574"/>
    </source>
</evidence>
<feature type="compositionally biased region" description="Basic and acidic residues" evidence="13">
    <location>
        <begin position="212"/>
        <end position="223"/>
    </location>
</feature>
<dbReference type="InterPro" id="IPR001680">
    <property type="entry name" value="WD40_rpt"/>
</dbReference>
<organism evidence="14 15">
    <name type="scientific">Atractosteus spatula</name>
    <name type="common">Alligator gar</name>
    <name type="synonym">Lepisosteus spatula</name>
    <dbReference type="NCBI Taxonomy" id="7917"/>
    <lineage>
        <taxon>Eukaryota</taxon>
        <taxon>Metazoa</taxon>
        <taxon>Chordata</taxon>
        <taxon>Craniata</taxon>
        <taxon>Vertebrata</taxon>
        <taxon>Euteleostomi</taxon>
        <taxon>Actinopterygii</taxon>
        <taxon>Neopterygii</taxon>
        <taxon>Holostei</taxon>
        <taxon>Semionotiformes</taxon>
        <taxon>Lepisosteidae</taxon>
        <taxon>Atractosteus</taxon>
    </lineage>
</organism>
<evidence type="ECO:0000313" key="15">
    <source>
        <dbReference type="Proteomes" id="UP000736164"/>
    </source>
</evidence>
<dbReference type="GO" id="GO:0006383">
    <property type="term" value="P:transcription by RNA polymerase III"/>
    <property type="evidence" value="ECO:0007669"/>
    <property type="project" value="TreeGrafter"/>
</dbReference>
<dbReference type="InterPro" id="IPR036322">
    <property type="entry name" value="WD40_repeat_dom_sf"/>
</dbReference>
<feature type="compositionally biased region" description="Basic residues" evidence="13">
    <location>
        <begin position="142"/>
        <end position="154"/>
    </location>
</feature>
<protein>
    <recommendedName>
        <fullName evidence="9">General transcription factor 3C polypeptide 2</fullName>
    </recommendedName>
    <alternativeName>
        <fullName evidence="10">TF3C-beta</fullName>
    </alternativeName>
    <alternativeName>
        <fullName evidence="11">Transcription factor IIIC subunit beta</fullName>
    </alternativeName>
</protein>
<comment type="subunit">
    <text evidence="8">Part of the TFIIIC subcomplex TFIIIC2, consisting of six subunits, GTF3C1, GTF3C2, GTF3C3, GTF3C4, GTF3C5 and GTF3C6.</text>
</comment>
<feature type="region of interest" description="Disordered" evidence="13">
    <location>
        <begin position="331"/>
        <end position="350"/>
    </location>
</feature>
<evidence type="ECO:0000256" key="12">
    <source>
        <dbReference type="PROSITE-ProRule" id="PRU00221"/>
    </source>
</evidence>
<feature type="region of interest" description="Disordered" evidence="13">
    <location>
        <begin position="1"/>
        <end position="252"/>
    </location>
</feature>
<dbReference type="SUPFAM" id="SSF50978">
    <property type="entry name" value="WD40 repeat-like"/>
    <property type="match status" value="1"/>
</dbReference>
<evidence type="ECO:0000256" key="11">
    <source>
        <dbReference type="ARBA" id="ARBA00080928"/>
    </source>
</evidence>